<reference evidence="4 7" key="2">
    <citation type="submission" date="2017-04" db="EMBL/GenBank/DDBJ databases">
        <title>The genome sequence of Weissella cibaria isolated from wild Drosophila.</title>
        <authorList>
            <person name="Ricks N.J."/>
            <person name="Carroll C."/>
            <person name="Walters A."/>
            <person name="Newell P.D."/>
            <person name="Chaston J.M."/>
        </authorList>
    </citation>
    <scope>NUCLEOTIDE SEQUENCE [LARGE SCALE GENOMIC DNA]</scope>
    <source>
        <strain evidence="4 7">DmW_103</strain>
    </source>
</reference>
<evidence type="ECO:0000313" key="5">
    <source>
        <dbReference type="Proteomes" id="UP000032287"/>
    </source>
</evidence>
<proteinExistence type="predicted"/>
<dbReference type="RefSeq" id="WP_010371244.1">
    <property type="nucleotide sequence ID" value="NZ_BJEF01000005.1"/>
</dbReference>
<dbReference type="Proteomes" id="UP000244870">
    <property type="component" value="Chromosome"/>
</dbReference>
<dbReference type="EMBL" id="JWHT01000034">
    <property type="protein sequence ID" value="KIU23403.1"/>
    <property type="molecule type" value="Genomic_DNA"/>
</dbReference>
<dbReference type="Proteomes" id="UP000032287">
    <property type="component" value="Unassembled WGS sequence"/>
</dbReference>
<evidence type="ECO:0000313" key="7">
    <source>
        <dbReference type="Proteomes" id="UP000193588"/>
    </source>
</evidence>
<sequence>MFDYKAFLAERSDREITVAVVLRAMADHGYLGERATQVLSETTAELASEPFPGEAGMRQLYLHFNGQQLVTRFKINRETGVVTFRDSWMNDEESHVDDMDMINYWYPTYFPDGKVSDRVAAWYAVADEKLNYKA</sequence>
<keyword evidence="5" id="KW-1185">Reference proteome</keyword>
<evidence type="ECO:0000313" key="4">
    <source>
        <dbReference type="EMBL" id="OSP88884.1"/>
    </source>
</evidence>
<dbReference type="OrthoDB" id="2146956at2"/>
<dbReference type="EMBL" id="CP020928">
    <property type="protein sequence ID" value="AWF94831.1"/>
    <property type="molecule type" value="Genomic_DNA"/>
</dbReference>
<evidence type="ECO:0000313" key="8">
    <source>
        <dbReference type="Proteomes" id="UP000244870"/>
    </source>
</evidence>
<evidence type="ECO:0000313" key="6">
    <source>
        <dbReference type="Proteomes" id="UP000032289"/>
    </source>
</evidence>
<dbReference type="EMBL" id="JWHU01000006">
    <property type="protein sequence ID" value="KIU21732.1"/>
    <property type="molecule type" value="Genomic_DNA"/>
</dbReference>
<reference evidence="5 6" key="1">
    <citation type="journal article" date="2015" name="Microbiology (Mosc.)">
        <title>Genomics of the Weissella cibaria species with an examination of its metabolic traits.</title>
        <authorList>
            <person name="Lynch K.M."/>
            <person name="Lucid A."/>
            <person name="Arendt E.K."/>
            <person name="Sleator R.D."/>
            <person name="Lucey B."/>
            <person name="Coffey A."/>
        </authorList>
    </citation>
    <scope>NUCLEOTIDE SEQUENCE [LARGE SCALE GENOMIC DNA]</scope>
    <source>
        <strain evidence="3 6">AB3b</strain>
        <strain evidence="2 5">MG1</strain>
    </source>
</reference>
<accession>A0A0D1LX14</accession>
<dbReference type="EMBL" id="NDXJ01000015">
    <property type="protein sequence ID" value="OSP88884.1"/>
    <property type="molecule type" value="Genomic_DNA"/>
</dbReference>
<protein>
    <submittedName>
        <fullName evidence="2">Uncharacterized protein</fullName>
    </submittedName>
</protein>
<name>A0A0D1LX14_9LACO</name>
<dbReference type="GeneID" id="66963055"/>
<gene>
    <name evidence="3" type="ORF">ab3b_01413</name>
    <name evidence="1" type="ORF">B6254_0398</name>
    <name evidence="4" type="ORF">B9D04_09845</name>
    <name evidence="2" type="ORF">QX99_00418</name>
</gene>
<reference evidence="1 8" key="3">
    <citation type="submission" date="2017-04" db="EMBL/GenBank/DDBJ databases">
        <title>Weissella cibaria strain m2 complete genome.</title>
        <authorList>
            <person name="Pan Q."/>
            <person name="Tan M."/>
            <person name="Yao F."/>
            <person name="Su S."/>
        </authorList>
    </citation>
    <scope>NUCLEOTIDE SEQUENCE [LARGE SCALE GENOMIC DNA]</scope>
    <source>
        <strain evidence="1 8">M2</strain>
    </source>
</reference>
<evidence type="ECO:0000313" key="2">
    <source>
        <dbReference type="EMBL" id="KIU21732.1"/>
    </source>
</evidence>
<evidence type="ECO:0000313" key="3">
    <source>
        <dbReference type="EMBL" id="KIU23403.1"/>
    </source>
</evidence>
<organism evidence="2 5">
    <name type="scientific">Weissella cibaria</name>
    <dbReference type="NCBI Taxonomy" id="137591"/>
    <lineage>
        <taxon>Bacteria</taxon>
        <taxon>Bacillati</taxon>
        <taxon>Bacillota</taxon>
        <taxon>Bacilli</taxon>
        <taxon>Lactobacillales</taxon>
        <taxon>Lactobacillaceae</taxon>
        <taxon>Weissella</taxon>
    </lineage>
</organism>
<evidence type="ECO:0000313" key="1">
    <source>
        <dbReference type="EMBL" id="AWF94831.1"/>
    </source>
</evidence>
<dbReference type="AlphaFoldDB" id="A0A0D1LX14"/>
<dbReference type="Proteomes" id="UP000032289">
    <property type="component" value="Unassembled WGS sequence"/>
</dbReference>
<dbReference type="PATRIC" id="fig|137591.24.peg.1383"/>
<dbReference type="Proteomes" id="UP000193588">
    <property type="component" value="Unassembled WGS sequence"/>
</dbReference>